<dbReference type="AlphaFoldDB" id="A0AA94HLX8"/>
<evidence type="ECO:0008006" key="3">
    <source>
        <dbReference type="Google" id="ProtNLM"/>
    </source>
</evidence>
<gene>
    <name evidence="1" type="ORF">SAMN04487783_1253</name>
</gene>
<comment type="caution">
    <text evidence="1">The sequence shown here is derived from an EMBL/GenBank/DDBJ whole genome shotgun (WGS) entry which is preliminary data.</text>
</comment>
<reference evidence="1 2" key="1">
    <citation type="submission" date="2016-10" db="EMBL/GenBank/DDBJ databases">
        <authorList>
            <person name="Varghese N."/>
            <person name="Submissions S."/>
        </authorList>
    </citation>
    <scope>NUCLEOTIDE SEQUENCE [LARGE SCALE GENOMIC DNA]</scope>
    <source>
        <strain evidence="1 2">IAM 15147</strain>
    </source>
</reference>
<dbReference type="EMBL" id="FOZN01000002">
    <property type="protein sequence ID" value="SFS09402.1"/>
    <property type="molecule type" value="Genomic_DNA"/>
</dbReference>
<evidence type="ECO:0000313" key="1">
    <source>
        <dbReference type="EMBL" id="SFS09402.1"/>
    </source>
</evidence>
<name>A0AA94HLX8_9MICO</name>
<accession>A0AA94HLX8</accession>
<proteinExistence type="predicted"/>
<evidence type="ECO:0000313" key="2">
    <source>
        <dbReference type="Proteomes" id="UP000198506"/>
    </source>
</evidence>
<sequence>MVIGAGSGILVGHMANSEPAAHLGAAAVVPGGLARVNGVIPLESDGWLPVDAAAVLMEPVPAGSHLVRVELELTAMDAQGIAFSADDYTILGLGSDRLDVLWASPEVAEARQGSVVSATLVYEIPNTAVALTLEGEHGGRLALGTAHHLPER</sequence>
<organism evidence="1 2">
    <name type="scientific">Agrococcus baldri</name>
    <dbReference type="NCBI Taxonomy" id="153730"/>
    <lineage>
        <taxon>Bacteria</taxon>
        <taxon>Bacillati</taxon>
        <taxon>Actinomycetota</taxon>
        <taxon>Actinomycetes</taxon>
        <taxon>Micrococcales</taxon>
        <taxon>Microbacteriaceae</taxon>
        <taxon>Agrococcus</taxon>
    </lineage>
</organism>
<keyword evidence="2" id="KW-1185">Reference proteome</keyword>
<protein>
    <recommendedName>
        <fullName evidence="3">DUF4352 domain-containing protein</fullName>
    </recommendedName>
</protein>
<dbReference type="Proteomes" id="UP000198506">
    <property type="component" value="Unassembled WGS sequence"/>
</dbReference>